<accession>A0ABR9ZZ56</accession>
<dbReference type="InterPro" id="IPR000524">
    <property type="entry name" value="Tscrpt_reg_HTH_GntR"/>
</dbReference>
<protein>
    <submittedName>
        <fullName evidence="5">GntR family transcriptional regulator</fullName>
    </submittedName>
</protein>
<dbReference type="Pfam" id="PF07729">
    <property type="entry name" value="FCD"/>
    <property type="match status" value="1"/>
</dbReference>
<dbReference type="SUPFAM" id="SSF46785">
    <property type="entry name" value="Winged helix' DNA-binding domain"/>
    <property type="match status" value="1"/>
</dbReference>
<dbReference type="SMART" id="SM00895">
    <property type="entry name" value="FCD"/>
    <property type="match status" value="1"/>
</dbReference>
<dbReference type="EMBL" id="JADKNH010000019">
    <property type="protein sequence ID" value="MBF4695742.1"/>
    <property type="molecule type" value="Genomic_DNA"/>
</dbReference>
<feature type="domain" description="HTH gntR-type" evidence="4">
    <location>
        <begin position="8"/>
        <end position="75"/>
    </location>
</feature>
<dbReference type="Pfam" id="PF00392">
    <property type="entry name" value="GntR"/>
    <property type="match status" value="1"/>
</dbReference>
<comment type="caution">
    <text evidence="5">The sequence shown here is derived from an EMBL/GenBank/DDBJ whole genome shotgun (WGS) entry which is preliminary data.</text>
</comment>
<dbReference type="InterPro" id="IPR036388">
    <property type="entry name" value="WH-like_DNA-bd_sf"/>
</dbReference>
<dbReference type="SMART" id="SM00345">
    <property type="entry name" value="HTH_GNTR"/>
    <property type="match status" value="1"/>
</dbReference>
<reference evidence="5 6" key="1">
    <citation type="submission" date="2020-11" db="EMBL/GenBank/DDBJ databases">
        <title>Fusibacter basophilias sp. nov.</title>
        <authorList>
            <person name="Qiu D."/>
        </authorList>
    </citation>
    <scope>NUCLEOTIDE SEQUENCE [LARGE SCALE GENOMIC DNA]</scope>
    <source>
        <strain evidence="5 6">Q10-2</strain>
    </source>
</reference>
<dbReference type="Proteomes" id="UP000614200">
    <property type="component" value="Unassembled WGS sequence"/>
</dbReference>
<dbReference type="Gene3D" id="1.10.10.10">
    <property type="entry name" value="Winged helix-like DNA-binding domain superfamily/Winged helix DNA-binding domain"/>
    <property type="match status" value="1"/>
</dbReference>
<evidence type="ECO:0000313" key="6">
    <source>
        <dbReference type="Proteomes" id="UP000614200"/>
    </source>
</evidence>
<evidence type="ECO:0000256" key="2">
    <source>
        <dbReference type="ARBA" id="ARBA00023125"/>
    </source>
</evidence>
<proteinExistence type="predicted"/>
<keyword evidence="1" id="KW-0805">Transcription regulation</keyword>
<evidence type="ECO:0000256" key="3">
    <source>
        <dbReference type="ARBA" id="ARBA00023163"/>
    </source>
</evidence>
<dbReference type="PANTHER" id="PTHR43537">
    <property type="entry name" value="TRANSCRIPTIONAL REGULATOR, GNTR FAMILY"/>
    <property type="match status" value="1"/>
</dbReference>
<dbReference type="SUPFAM" id="SSF48008">
    <property type="entry name" value="GntR ligand-binding domain-like"/>
    <property type="match status" value="1"/>
</dbReference>
<name>A0ABR9ZZ56_9FIRM</name>
<dbReference type="PROSITE" id="PS50949">
    <property type="entry name" value="HTH_GNTR"/>
    <property type="match status" value="1"/>
</dbReference>
<evidence type="ECO:0000259" key="4">
    <source>
        <dbReference type="PROSITE" id="PS50949"/>
    </source>
</evidence>
<evidence type="ECO:0000313" key="5">
    <source>
        <dbReference type="EMBL" id="MBF4695742.1"/>
    </source>
</evidence>
<dbReference type="PANTHER" id="PTHR43537:SF5">
    <property type="entry name" value="UXU OPERON TRANSCRIPTIONAL REGULATOR"/>
    <property type="match status" value="1"/>
</dbReference>
<organism evidence="5 6">
    <name type="scientific">Fusibacter ferrireducens</name>
    <dbReference type="NCBI Taxonomy" id="2785058"/>
    <lineage>
        <taxon>Bacteria</taxon>
        <taxon>Bacillati</taxon>
        <taxon>Bacillota</taxon>
        <taxon>Clostridia</taxon>
        <taxon>Eubacteriales</taxon>
        <taxon>Eubacteriales Family XII. Incertae Sedis</taxon>
        <taxon>Fusibacter</taxon>
    </lineage>
</organism>
<dbReference type="CDD" id="cd07377">
    <property type="entry name" value="WHTH_GntR"/>
    <property type="match status" value="1"/>
</dbReference>
<keyword evidence="3" id="KW-0804">Transcription</keyword>
<dbReference type="InterPro" id="IPR036390">
    <property type="entry name" value="WH_DNA-bd_sf"/>
</dbReference>
<dbReference type="Gene3D" id="1.20.120.530">
    <property type="entry name" value="GntR ligand-binding domain-like"/>
    <property type="match status" value="1"/>
</dbReference>
<dbReference type="InterPro" id="IPR008920">
    <property type="entry name" value="TF_FadR/GntR_C"/>
</dbReference>
<keyword evidence="2" id="KW-0238">DNA-binding</keyword>
<dbReference type="InterPro" id="IPR011711">
    <property type="entry name" value="GntR_C"/>
</dbReference>
<gene>
    <name evidence="5" type="ORF">ISU02_21815</name>
</gene>
<keyword evidence="6" id="KW-1185">Reference proteome</keyword>
<evidence type="ECO:0000256" key="1">
    <source>
        <dbReference type="ARBA" id="ARBA00023015"/>
    </source>
</evidence>
<sequence>MMRDEAVKQANNVIFEVLKKRIIELEMKPGDVINEKDLIVEFGVSRTPVREALIKLSQIDLVEIRPRVGTFVTQIDLATVKSAYEVKKNLEGLAAELAAKRATTEEILALYDIIERFSKYDIVKDYKLCIEDDQNFHEIIRKASRNEILIDVLDNLNTKTARFLQSIQYVIENFEWFFESLQDIATAIKEKNTEEARKHTEEHTRRFLEELSRNFFS</sequence>